<reference evidence="21 22" key="1">
    <citation type="journal article" date="2011" name="Microb. Cell Fact.">
        <title>Genomic analysis reveals Lactobacillus sanfranciscensis as stable element in traditional sourdoughs.</title>
        <authorList>
            <person name="Vogel R.F."/>
            <person name="Pavlovic M."/>
            <person name="Ehrmann M.A."/>
            <person name="Wiezer A."/>
            <person name="Liesegang H."/>
            <person name="Offschanka S."/>
            <person name="Voget S."/>
            <person name="Angelov A."/>
            <person name="Bocker G."/>
            <person name="Liebl W."/>
        </authorList>
    </citation>
    <scope>NUCLEOTIDE SEQUENCE [LARGE SCALE GENOMIC DNA]</scope>
    <source>
        <strain evidence="21 22">TMW 1.1304</strain>
    </source>
</reference>
<dbReference type="KEGG" id="lsn:LSA_09130"/>
<evidence type="ECO:0000256" key="8">
    <source>
        <dbReference type="ARBA" id="ARBA00022475"/>
    </source>
</evidence>
<evidence type="ECO:0000256" key="16">
    <source>
        <dbReference type="ARBA" id="ARBA00023264"/>
    </source>
</evidence>
<dbReference type="PANTHER" id="PTHR14269:SF62">
    <property type="entry name" value="CDP-DIACYLGLYCEROL--GLYCEROL-3-PHOSPHATE 3-PHOSPHATIDYLTRANSFERASE 1, CHLOROPLASTIC"/>
    <property type="match status" value="1"/>
</dbReference>
<comment type="function">
    <text evidence="1">This protein catalyzes the committed step to the synthesis of the acidic phospholipids.</text>
</comment>
<proteinExistence type="inferred from homology"/>
<evidence type="ECO:0000313" key="22">
    <source>
        <dbReference type="Proteomes" id="UP000001285"/>
    </source>
</evidence>
<organism evidence="21 22">
    <name type="scientific">Fructilactobacillus sanfranciscensis (strain TMW 1.1304)</name>
    <name type="common">Lactobacillus sanfranciscensis</name>
    <dbReference type="NCBI Taxonomy" id="714313"/>
    <lineage>
        <taxon>Bacteria</taxon>
        <taxon>Bacillati</taxon>
        <taxon>Bacillota</taxon>
        <taxon>Bacilli</taxon>
        <taxon>Lactobacillales</taxon>
        <taxon>Lactobacillaceae</taxon>
        <taxon>Fructilactobacillus</taxon>
    </lineage>
</organism>
<dbReference type="GO" id="GO:0008444">
    <property type="term" value="F:CDP-diacylglycerol-glycerol-3-phosphate 3-phosphatidyltransferase activity"/>
    <property type="evidence" value="ECO:0007669"/>
    <property type="project" value="UniProtKB-UniRule"/>
</dbReference>
<evidence type="ECO:0000256" key="12">
    <source>
        <dbReference type="ARBA" id="ARBA00022989"/>
    </source>
</evidence>
<keyword evidence="8" id="KW-1003">Cell membrane</keyword>
<evidence type="ECO:0000256" key="20">
    <source>
        <dbReference type="SAM" id="Phobius"/>
    </source>
</evidence>
<evidence type="ECO:0000256" key="10">
    <source>
        <dbReference type="ARBA" id="ARBA00022679"/>
    </source>
</evidence>
<keyword evidence="9" id="KW-0444">Lipid biosynthesis</keyword>
<dbReference type="NCBIfam" id="TIGR00560">
    <property type="entry name" value="pgsA"/>
    <property type="match status" value="1"/>
</dbReference>
<comment type="pathway">
    <text evidence="4">Lipid metabolism.</text>
</comment>
<dbReference type="Pfam" id="PF01066">
    <property type="entry name" value="CDP-OH_P_transf"/>
    <property type="match status" value="1"/>
</dbReference>
<keyword evidence="13" id="KW-0443">Lipid metabolism</keyword>
<feature type="transmembrane region" description="Helical" evidence="20">
    <location>
        <begin position="20"/>
        <end position="41"/>
    </location>
</feature>
<dbReference type="InterPro" id="IPR004570">
    <property type="entry name" value="Phosphatidylglycerol_P_synth"/>
</dbReference>
<feature type="transmembrane region" description="Helical" evidence="20">
    <location>
        <begin position="148"/>
        <end position="164"/>
    </location>
</feature>
<evidence type="ECO:0000256" key="18">
    <source>
        <dbReference type="NCBIfam" id="TIGR00560"/>
    </source>
</evidence>
<accession>G2KWB9</accession>
<evidence type="ECO:0000256" key="2">
    <source>
        <dbReference type="ARBA" id="ARBA00004651"/>
    </source>
</evidence>
<evidence type="ECO:0000313" key="21">
    <source>
        <dbReference type="EMBL" id="AEN99313.1"/>
    </source>
</evidence>
<dbReference type="InterPro" id="IPR000462">
    <property type="entry name" value="CDP-OH_P_trans"/>
</dbReference>
<dbReference type="HOGENOM" id="CLU_051314_2_3_9"/>
<keyword evidence="16" id="KW-1208">Phospholipid metabolism</keyword>
<dbReference type="STRING" id="714313.LSA_09130"/>
<dbReference type="AlphaFoldDB" id="G2KWB9"/>
<evidence type="ECO:0000256" key="14">
    <source>
        <dbReference type="ARBA" id="ARBA00023136"/>
    </source>
</evidence>
<dbReference type="UniPathway" id="UPA00084">
    <property type="reaction ID" value="UER00503"/>
</dbReference>
<evidence type="ECO:0000256" key="13">
    <source>
        <dbReference type="ARBA" id="ARBA00023098"/>
    </source>
</evidence>
<evidence type="ECO:0000256" key="1">
    <source>
        <dbReference type="ARBA" id="ARBA00003973"/>
    </source>
</evidence>
<dbReference type="eggNOG" id="COG0558">
    <property type="taxonomic scope" value="Bacteria"/>
</dbReference>
<dbReference type="PANTHER" id="PTHR14269">
    <property type="entry name" value="CDP-DIACYLGLYCEROL--GLYCEROL-3-PHOSPHATE 3-PHOSPHATIDYLTRANSFERASE-RELATED"/>
    <property type="match status" value="1"/>
</dbReference>
<comment type="pathway">
    <text evidence="3">Phospholipid metabolism; phosphatidylglycerol biosynthesis; phosphatidylglycerol from CDP-diacylglycerol: step 1/2.</text>
</comment>
<comment type="subcellular location">
    <subcellularLocation>
        <location evidence="2">Cell membrane</location>
        <topology evidence="2">Multi-pass membrane protein</topology>
    </subcellularLocation>
</comment>
<gene>
    <name evidence="21" type="primary">pgsA</name>
    <name evidence="21" type="ordered locus">LSA_09130</name>
</gene>
<dbReference type="EMBL" id="CP002461">
    <property type="protein sequence ID" value="AEN99313.1"/>
    <property type="molecule type" value="Genomic_DNA"/>
</dbReference>
<dbReference type="Proteomes" id="UP000001285">
    <property type="component" value="Chromosome"/>
</dbReference>
<dbReference type="InterPro" id="IPR050324">
    <property type="entry name" value="CDP-alcohol_PTase-I"/>
</dbReference>
<evidence type="ECO:0000256" key="4">
    <source>
        <dbReference type="ARBA" id="ARBA00005189"/>
    </source>
</evidence>
<dbReference type="PIRSF" id="PIRSF000847">
    <property type="entry name" value="Phos_ph_gly_syn"/>
    <property type="match status" value="1"/>
</dbReference>
<protein>
    <recommendedName>
        <fullName evidence="7 18">CDP-diacylglycerol--glycerol-3-phosphate 3-phosphatidyltransferase</fullName>
        <ecNumber evidence="6 18">2.7.8.5</ecNumber>
    </recommendedName>
</protein>
<name>G2KWB9_FRUST</name>
<evidence type="ECO:0000256" key="9">
    <source>
        <dbReference type="ARBA" id="ARBA00022516"/>
    </source>
</evidence>
<dbReference type="EC" id="2.7.8.5" evidence="6 18"/>
<keyword evidence="10 19" id="KW-0808">Transferase</keyword>
<dbReference type="InterPro" id="IPR048254">
    <property type="entry name" value="CDP_ALCOHOL_P_TRANSF_CS"/>
</dbReference>
<feature type="transmembrane region" description="Helical" evidence="20">
    <location>
        <begin position="47"/>
        <end position="65"/>
    </location>
</feature>
<sequence length="202" mass="22300">MKKGTLKMNLPNKLTMFRIFLIPVFLILLAVPMDLGSIMLAGTLIPIAQLLAAFVFIIASLTDFADGQIARRQHLVTNFGKFADPLADKMLVMTAFIMLVGSGNENVAAWIAAIIVCRELAVTGLRLIIVQNDGEVIAAAWSGKVKTFFEMITIIILLLNNVFFDNIDIPAGQICLYISLIAAVYSGIEYFYKNRKVFSDSF</sequence>
<keyword evidence="22" id="KW-1185">Reference proteome</keyword>
<evidence type="ECO:0000256" key="11">
    <source>
        <dbReference type="ARBA" id="ARBA00022692"/>
    </source>
</evidence>
<dbReference type="GO" id="GO:0005886">
    <property type="term" value="C:plasma membrane"/>
    <property type="evidence" value="ECO:0007669"/>
    <property type="project" value="UniProtKB-SubCell"/>
</dbReference>
<evidence type="ECO:0000256" key="5">
    <source>
        <dbReference type="ARBA" id="ARBA00010441"/>
    </source>
</evidence>
<keyword evidence="15" id="KW-0594">Phospholipid biosynthesis</keyword>
<feature type="transmembrane region" description="Helical" evidence="20">
    <location>
        <begin position="109"/>
        <end position="128"/>
    </location>
</feature>
<evidence type="ECO:0000256" key="15">
    <source>
        <dbReference type="ARBA" id="ARBA00023209"/>
    </source>
</evidence>
<evidence type="ECO:0000256" key="17">
    <source>
        <dbReference type="ARBA" id="ARBA00048586"/>
    </source>
</evidence>
<dbReference type="GO" id="GO:0006655">
    <property type="term" value="P:phosphatidylglycerol biosynthetic process"/>
    <property type="evidence" value="ECO:0007669"/>
    <property type="project" value="UniProtKB-UniPathway"/>
</dbReference>
<dbReference type="Gene3D" id="1.20.120.1760">
    <property type="match status" value="1"/>
</dbReference>
<evidence type="ECO:0000256" key="19">
    <source>
        <dbReference type="RuleBase" id="RU003750"/>
    </source>
</evidence>
<comment type="catalytic activity">
    <reaction evidence="17">
        <text>a CDP-1,2-diacyl-sn-glycerol + sn-glycerol 3-phosphate = a 1,2-diacyl-sn-glycero-3-phospho-(1'-sn-glycero-3'-phosphate) + CMP + H(+)</text>
        <dbReference type="Rhea" id="RHEA:12593"/>
        <dbReference type="ChEBI" id="CHEBI:15378"/>
        <dbReference type="ChEBI" id="CHEBI:57597"/>
        <dbReference type="ChEBI" id="CHEBI:58332"/>
        <dbReference type="ChEBI" id="CHEBI:60110"/>
        <dbReference type="ChEBI" id="CHEBI:60377"/>
        <dbReference type="EC" id="2.7.8.5"/>
    </reaction>
</comment>
<comment type="similarity">
    <text evidence="5 19">Belongs to the CDP-alcohol phosphatidyltransferase class-I family.</text>
</comment>
<keyword evidence="14 20" id="KW-0472">Membrane</keyword>
<evidence type="ECO:0000256" key="6">
    <source>
        <dbReference type="ARBA" id="ARBA00013170"/>
    </source>
</evidence>
<evidence type="ECO:0000256" key="3">
    <source>
        <dbReference type="ARBA" id="ARBA00005042"/>
    </source>
</evidence>
<dbReference type="PROSITE" id="PS00379">
    <property type="entry name" value="CDP_ALCOHOL_P_TRANSF"/>
    <property type="match status" value="1"/>
</dbReference>
<dbReference type="InterPro" id="IPR043130">
    <property type="entry name" value="CDP-OH_PTrfase_TM_dom"/>
</dbReference>
<dbReference type="FunFam" id="1.20.120.1760:FF:000004">
    <property type="entry name" value="CDP-diacylglycerol--glycerol-3-phosphate 3-phosphatidyltransferase"/>
    <property type="match status" value="1"/>
</dbReference>
<evidence type="ECO:0000256" key="7">
    <source>
        <dbReference type="ARBA" id="ARBA00014944"/>
    </source>
</evidence>
<keyword evidence="12 20" id="KW-1133">Transmembrane helix</keyword>
<feature type="transmembrane region" description="Helical" evidence="20">
    <location>
        <begin position="170"/>
        <end position="192"/>
    </location>
</feature>
<keyword evidence="11 20" id="KW-0812">Transmembrane</keyword>